<gene>
    <name evidence="9" type="ORF">PC117_g16653</name>
</gene>
<dbReference type="SMART" id="SM00020">
    <property type="entry name" value="Tryp_SPc"/>
    <property type="match status" value="1"/>
</dbReference>
<protein>
    <recommendedName>
        <fullName evidence="8">Peptidase S1 domain-containing protein</fullName>
    </recommendedName>
</protein>
<comment type="subcellular location">
    <subcellularLocation>
        <location evidence="1">Secreted</location>
    </subcellularLocation>
</comment>
<proteinExistence type="inferred from homology"/>
<evidence type="ECO:0000256" key="5">
    <source>
        <dbReference type="ARBA" id="ARBA00023026"/>
    </source>
</evidence>
<keyword evidence="4" id="KW-0732">Signal</keyword>
<evidence type="ECO:0000313" key="9">
    <source>
        <dbReference type="EMBL" id="KAG2919943.1"/>
    </source>
</evidence>
<dbReference type="GO" id="GO:0004252">
    <property type="term" value="F:serine-type endopeptidase activity"/>
    <property type="evidence" value="ECO:0007669"/>
    <property type="project" value="InterPro"/>
</dbReference>
<dbReference type="Gene3D" id="2.40.10.10">
    <property type="entry name" value="Trypsin-like serine proteases"/>
    <property type="match status" value="1"/>
</dbReference>
<dbReference type="VEuPathDB" id="FungiDB:PC110_g19256"/>
<dbReference type="InterPro" id="IPR043504">
    <property type="entry name" value="Peptidase_S1_PA_chymotrypsin"/>
</dbReference>
<reference evidence="9" key="1">
    <citation type="submission" date="2018-10" db="EMBL/GenBank/DDBJ databases">
        <title>Effector identification in a new, highly contiguous assembly of the strawberry crown rot pathogen Phytophthora cactorum.</title>
        <authorList>
            <person name="Armitage A.D."/>
            <person name="Nellist C.F."/>
            <person name="Bates H."/>
            <person name="Vickerstaff R.J."/>
            <person name="Harrison R.J."/>
        </authorList>
    </citation>
    <scope>NUCLEOTIDE SEQUENCE</scope>
    <source>
        <strain evidence="9">4040</strain>
    </source>
</reference>
<dbReference type="GO" id="GO:0005576">
    <property type="term" value="C:extracellular region"/>
    <property type="evidence" value="ECO:0007669"/>
    <property type="project" value="UniProtKB-SubCell"/>
</dbReference>
<sequence>MPVAYWFSGEELSRAARRNTRLASAVPSMATTFAYQTSELGTHYLNGTQDGEQIKVVSAQNHTGYNSTSDSYDVALLTLEKPSKFKPVQLPAADDSDVIPGMRPKLVGWGYTSYPNGLKSHELQGMSLEVWSNTDCAQIYHLDGTMVCAGGVIGKDSCDGDTGGPLIKERGSGDDDDIVIGLVSWGSECGAGYPTVFSRVSKALEWINSVTKRQ</sequence>
<evidence type="ECO:0000256" key="4">
    <source>
        <dbReference type="ARBA" id="ARBA00022729"/>
    </source>
</evidence>
<dbReference type="Proteomes" id="UP000736787">
    <property type="component" value="Unassembled WGS sequence"/>
</dbReference>
<evidence type="ECO:0000256" key="6">
    <source>
        <dbReference type="ARBA" id="ARBA00023157"/>
    </source>
</evidence>
<accession>A0A8T1CCL0</accession>
<dbReference type="SUPFAM" id="SSF50494">
    <property type="entry name" value="Trypsin-like serine proteases"/>
    <property type="match status" value="1"/>
</dbReference>
<dbReference type="Pfam" id="PF00089">
    <property type="entry name" value="Trypsin"/>
    <property type="match status" value="1"/>
</dbReference>
<organism evidence="9 10">
    <name type="scientific">Phytophthora cactorum</name>
    <dbReference type="NCBI Taxonomy" id="29920"/>
    <lineage>
        <taxon>Eukaryota</taxon>
        <taxon>Sar</taxon>
        <taxon>Stramenopiles</taxon>
        <taxon>Oomycota</taxon>
        <taxon>Peronosporomycetes</taxon>
        <taxon>Peronosporales</taxon>
        <taxon>Peronosporaceae</taxon>
        <taxon>Phytophthora</taxon>
    </lineage>
</organism>
<dbReference type="InterPro" id="IPR001254">
    <property type="entry name" value="Trypsin_dom"/>
</dbReference>
<keyword evidence="3" id="KW-0964">Secreted</keyword>
<dbReference type="PANTHER" id="PTHR24276:SF98">
    <property type="entry name" value="FI18310P1-RELATED"/>
    <property type="match status" value="1"/>
</dbReference>
<name>A0A8T1CCL0_9STRA</name>
<dbReference type="CDD" id="cd00190">
    <property type="entry name" value="Tryp_SPc"/>
    <property type="match status" value="1"/>
</dbReference>
<evidence type="ECO:0000259" key="8">
    <source>
        <dbReference type="PROSITE" id="PS50240"/>
    </source>
</evidence>
<keyword evidence="5" id="KW-0843">Virulence</keyword>
<dbReference type="InterPro" id="IPR050430">
    <property type="entry name" value="Peptidase_S1"/>
</dbReference>
<evidence type="ECO:0000256" key="3">
    <source>
        <dbReference type="ARBA" id="ARBA00022525"/>
    </source>
</evidence>
<evidence type="ECO:0000256" key="2">
    <source>
        <dbReference type="ARBA" id="ARBA00007664"/>
    </source>
</evidence>
<dbReference type="PROSITE" id="PS50240">
    <property type="entry name" value="TRYPSIN_DOM"/>
    <property type="match status" value="1"/>
</dbReference>
<comment type="caution">
    <text evidence="9">The sequence shown here is derived from an EMBL/GenBank/DDBJ whole genome shotgun (WGS) entry which is preliminary data.</text>
</comment>
<dbReference type="InterPro" id="IPR009003">
    <property type="entry name" value="Peptidase_S1_PA"/>
</dbReference>
<dbReference type="AlphaFoldDB" id="A0A8T1CCL0"/>
<dbReference type="PANTHER" id="PTHR24276">
    <property type="entry name" value="POLYSERASE-RELATED"/>
    <property type="match status" value="1"/>
</dbReference>
<keyword evidence="6" id="KW-1015">Disulfide bond</keyword>
<evidence type="ECO:0000313" key="10">
    <source>
        <dbReference type="Proteomes" id="UP000736787"/>
    </source>
</evidence>
<dbReference type="EMBL" id="RCMK01000598">
    <property type="protein sequence ID" value="KAG2919943.1"/>
    <property type="molecule type" value="Genomic_DNA"/>
</dbReference>
<dbReference type="InterPro" id="IPR001314">
    <property type="entry name" value="Peptidase_S1A"/>
</dbReference>
<dbReference type="PRINTS" id="PR00722">
    <property type="entry name" value="CHYMOTRYPSIN"/>
</dbReference>
<comment type="similarity">
    <text evidence="2">Belongs to the peptidase S1 family.</text>
</comment>
<feature type="domain" description="Peptidase S1" evidence="8">
    <location>
        <begin position="40"/>
        <end position="212"/>
    </location>
</feature>
<evidence type="ECO:0000256" key="7">
    <source>
        <dbReference type="ARBA" id="ARBA00023180"/>
    </source>
</evidence>
<dbReference type="GO" id="GO:0006508">
    <property type="term" value="P:proteolysis"/>
    <property type="evidence" value="ECO:0007669"/>
    <property type="project" value="InterPro"/>
</dbReference>
<keyword evidence="7" id="KW-0325">Glycoprotein</keyword>
<evidence type="ECO:0000256" key="1">
    <source>
        <dbReference type="ARBA" id="ARBA00004613"/>
    </source>
</evidence>